<evidence type="ECO:0000256" key="8">
    <source>
        <dbReference type="ARBA" id="ARBA00022723"/>
    </source>
</evidence>
<evidence type="ECO:0000256" key="7">
    <source>
        <dbReference type="ARBA" id="ARBA00012491"/>
    </source>
</evidence>
<dbReference type="SUPFAM" id="SSF53448">
    <property type="entry name" value="Nucleotide-diphospho-sugar transferases"/>
    <property type="match status" value="1"/>
</dbReference>
<evidence type="ECO:0000256" key="3">
    <source>
        <dbReference type="ARBA" id="ARBA00005141"/>
    </source>
</evidence>
<keyword evidence="8" id="KW-0479">Metal-binding</keyword>
<keyword evidence="9" id="KW-0378">Hydrolase</keyword>
<dbReference type="InterPro" id="IPR036412">
    <property type="entry name" value="HAD-like_sf"/>
</dbReference>
<comment type="subunit">
    <text evidence="6">Homotetramer.</text>
</comment>
<dbReference type="GO" id="GO:0006054">
    <property type="term" value="P:N-acetylneuraminate metabolic process"/>
    <property type="evidence" value="ECO:0007669"/>
    <property type="project" value="UniProtKB-UniPathway"/>
</dbReference>
<dbReference type="Proteomes" id="UP000094296">
    <property type="component" value="Unassembled WGS sequence"/>
</dbReference>
<dbReference type="Pfam" id="PF08282">
    <property type="entry name" value="Hydrolase_3"/>
    <property type="match status" value="1"/>
</dbReference>
<organism evidence="11 12">
    <name type="scientific">Desulfuribacillus alkaliarsenatis</name>
    <dbReference type="NCBI Taxonomy" id="766136"/>
    <lineage>
        <taxon>Bacteria</taxon>
        <taxon>Bacillati</taxon>
        <taxon>Bacillota</taxon>
        <taxon>Desulfuribacillia</taxon>
        <taxon>Desulfuribacillales</taxon>
        <taxon>Desulfuribacillaceae</taxon>
        <taxon>Desulfuribacillus</taxon>
    </lineage>
</organism>
<keyword evidence="11" id="KW-0808">Transferase</keyword>
<name>A0A1E5G3S2_9FIRM</name>
<evidence type="ECO:0000256" key="10">
    <source>
        <dbReference type="ARBA" id="ARBA00022842"/>
    </source>
</evidence>
<dbReference type="EMBL" id="MIJE01000005">
    <property type="protein sequence ID" value="OEF97716.1"/>
    <property type="molecule type" value="Genomic_DNA"/>
</dbReference>
<evidence type="ECO:0000313" key="11">
    <source>
        <dbReference type="EMBL" id="OEF97716.1"/>
    </source>
</evidence>
<reference evidence="11 12" key="1">
    <citation type="submission" date="2016-09" db="EMBL/GenBank/DDBJ databases">
        <title>Draft genome sequence for the type strain of Desulfuribacillus alkaliarsenatis AHT28, an obligately anaerobic, sulfidogenic bacterium isolated from Russian soda lake sediments.</title>
        <authorList>
            <person name="Abin C.A."/>
            <person name="Hollibaugh J.T."/>
        </authorList>
    </citation>
    <scope>NUCLEOTIDE SEQUENCE [LARGE SCALE GENOMIC DNA]</scope>
    <source>
        <strain evidence="11 12">AHT28</strain>
    </source>
</reference>
<dbReference type="FunFam" id="3.40.50.1000:FF:000029">
    <property type="entry name" value="3-deoxy-D-manno-octulosonate 8-phosphate phosphatase KdsC"/>
    <property type="match status" value="1"/>
</dbReference>
<evidence type="ECO:0000256" key="1">
    <source>
        <dbReference type="ARBA" id="ARBA00001862"/>
    </source>
</evidence>
<comment type="catalytic activity">
    <reaction evidence="1">
        <text>an N-acylneuraminate + CTP = a CMP-N-acyl-beta-neuraminate + diphosphate</text>
        <dbReference type="Rhea" id="RHEA:11344"/>
        <dbReference type="ChEBI" id="CHEBI:33019"/>
        <dbReference type="ChEBI" id="CHEBI:37563"/>
        <dbReference type="ChEBI" id="CHEBI:60073"/>
        <dbReference type="ChEBI" id="CHEBI:68671"/>
        <dbReference type="EC" id="2.7.7.43"/>
    </reaction>
</comment>
<comment type="pathway">
    <text evidence="3">Amino-sugar metabolism; N-acetylneuraminate metabolism.</text>
</comment>
<proteinExistence type="inferred from homology"/>
<dbReference type="InterPro" id="IPR003329">
    <property type="entry name" value="Cytidylyl_trans"/>
</dbReference>
<dbReference type="SFLD" id="SFLDS00003">
    <property type="entry name" value="Haloacid_Dehalogenase"/>
    <property type="match status" value="1"/>
</dbReference>
<dbReference type="InterPro" id="IPR050793">
    <property type="entry name" value="CMP-NeuNAc_synthase"/>
</dbReference>
<evidence type="ECO:0000313" key="12">
    <source>
        <dbReference type="Proteomes" id="UP000094296"/>
    </source>
</evidence>
<dbReference type="SUPFAM" id="SSF56784">
    <property type="entry name" value="HAD-like"/>
    <property type="match status" value="1"/>
</dbReference>
<sequence>MTDKTVAFIPVRGGSKSIPYKNIKNICGKPLVIWSIEAAVNSEKIDEVIISTDSNLIEETILYYFKTIKIKSIDKIKIFRRSEANATDEATTESAMLEYAIISQFKKIVLIQATSPLITTADINRGIEKYNTNQFDSILSLVRQKRFIWNFDEETEQAAPANYKIEKRPRRQEFSGYLVENGALYITSRNLLINTGQRISGKIGFIEMPEESYFELDEPADWIIVEELLKQRQQQDNTDIAVNAKKIKLFAMDCDGVLTDAGMYYSPEGDLLKKFNTKDGMGIARLHDAGIKTAIITGEDTSIVKRRAEKLKINELHLGIKDKVAVMESICNKYGYSFEEIAYIGDDINDLQLLEKVGISFTVADGHNSLKEIVGYQTQNKGGQGAVREAIDFILEHRLSTKID</sequence>
<evidence type="ECO:0000256" key="9">
    <source>
        <dbReference type="ARBA" id="ARBA00022801"/>
    </source>
</evidence>
<dbReference type="InterPro" id="IPR010023">
    <property type="entry name" value="KdsC_fam"/>
</dbReference>
<dbReference type="CDD" id="cd02513">
    <property type="entry name" value="CMP-NeuAc_Synthase"/>
    <property type="match status" value="1"/>
</dbReference>
<dbReference type="Pfam" id="PF02348">
    <property type="entry name" value="CTP_transf_3"/>
    <property type="match status" value="1"/>
</dbReference>
<evidence type="ECO:0000256" key="6">
    <source>
        <dbReference type="ARBA" id="ARBA00011881"/>
    </source>
</evidence>
<dbReference type="GO" id="GO:0046872">
    <property type="term" value="F:metal ion binding"/>
    <property type="evidence" value="ECO:0007669"/>
    <property type="project" value="UniProtKB-KW"/>
</dbReference>
<dbReference type="SFLD" id="SFLDG01138">
    <property type="entry name" value="C1.6.2:_Deoxy-d-mannose-octulo"/>
    <property type="match status" value="1"/>
</dbReference>
<dbReference type="OrthoDB" id="9805604at2"/>
<evidence type="ECO:0000256" key="5">
    <source>
        <dbReference type="ARBA" id="ARBA00010726"/>
    </source>
</evidence>
<comment type="caution">
    <text evidence="11">The sequence shown here is derived from an EMBL/GenBank/DDBJ whole genome shotgun (WGS) entry which is preliminary data.</text>
</comment>
<dbReference type="PANTHER" id="PTHR21485:SF3">
    <property type="entry name" value="N-ACYLNEURAMINATE CYTIDYLYLTRANSFERASE"/>
    <property type="match status" value="1"/>
</dbReference>
<accession>A0A1E5G3S2</accession>
<dbReference type="EC" id="2.7.7.43" evidence="7"/>
<dbReference type="RefSeq" id="WP_069642586.1">
    <property type="nucleotide sequence ID" value="NZ_MIJE01000005.1"/>
</dbReference>
<comment type="similarity">
    <text evidence="5">Belongs to the CMP-NeuNAc synthase family.</text>
</comment>
<dbReference type="GO" id="GO:0016788">
    <property type="term" value="F:hydrolase activity, acting on ester bonds"/>
    <property type="evidence" value="ECO:0007669"/>
    <property type="project" value="InterPro"/>
</dbReference>
<dbReference type="SFLD" id="SFLDG01136">
    <property type="entry name" value="C1.6:_Phosphoserine_Phosphatas"/>
    <property type="match status" value="1"/>
</dbReference>
<dbReference type="InterPro" id="IPR023214">
    <property type="entry name" value="HAD_sf"/>
</dbReference>
<keyword evidence="11" id="KW-0548">Nucleotidyltransferase</keyword>
<keyword evidence="12" id="KW-1185">Reference proteome</keyword>
<evidence type="ECO:0000256" key="2">
    <source>
        <dbReference type="ARBA" id="ARBA00001946"/>
    </source>
</evidence>
<dbReference type="Gene3D" id="3.40.50.1000">
    <property type="entry name" value="HAD superfamily/HAD-like"/>
    <property type="match status" value="1"/>
</dbReference>
<dbReference type="UniPathway" id="UPA00628"/>
<keyword evidence="10" id="KW-0460">Magnesium</keyword>
<protein>
    <recommendedName>
        <fullName evidence="7">N-acylneuraminate cytidylyltransferase</fullName>
        <ecNumber evidence="7">2.7.7.43</ecNumber>
    </recommendedName>
</protein>
<dbReference type="Gene3D" id="3.90.550.10">
    <property type="entry name" value="Spore Coat Polysaccharide Biosynthesis Protein SpsA, Chain A"/>
    <property type="match status" value="1"/>
</dbReference>
<comment type="similarity">
    <text evidence="4">Belongs to the KdsC family.</text>
</comment>
<evidence type="ECO:0000256" key="4">
    <source>
        <dbReference type="ARBA" id="ARBA00005893"/>
    </source>
</evidence>
<dbReference type="AlphaFoldDB" id="A0A1E5G3S2"/>
<dbReference type="STRING" id="766136.BHF68_14045"/>
<comment type="cofactor">
    <cofactor evidence="2">
        <name>Mg(2+)</name>
        <dbReference type="ChEBI" id="CHEBI:18420"/>
    </cofactor>
</comment>
<dbReference type="PANTHER" id="PTHR21485">
    <property type="entry name" value="HAD SUPERFAMILY MEMBERS CMAS AND KDSC"/>
    <property type="match status" value="1"/>
</dbReference>
<gene>
    <name evidence="11" type="ORF">BHF68_14045</name>
</gene>
<dbReference type="CDD" id="cd01630">
    <property type="entry name" value="HAD_KDO-like"/>
    <property type="match status" value="1"/>
</dbReference>
<dbReference type="NCBIfam" id="TIGR01670">
    <property type="entry name" value="KdsC-phosphatas"/>
    <property type="match status" value="1"/>
</dbReference>
<dbReference type="InterPro" id="IPR029044">
    <property type="entry name" value="Nucleotide-diphossugar_trans"/>
</dbReference>
<dbReference type="GO" id="GO:0008781">
    <property type="term" value="F:N-acylneuraminate cytidylyltransferase activity"/>
    <property type="evidence" value="ECO:0007669"/>
    <property type="project" value="UniProtKB-EC"/>
</dbReference>